<protein>
    <submittedName>
        <fullName evidence="1">Uncharacterized protein</fullName>
    </submittedName>
</protein>
<evidence type="ECO:0000313" key="2">
    <source>
        <dbReference type="Proteomes" id="UP000887159"/>
    </source>
</evidence>
<evidence type="ECO:0000313" key="1">
    <source>
        <dbReference type="EMBL" id="GFX86577.1"/>
    </source>
</evidence>
<organism evidence="1 2">
    <name type="scientific">Trichonephila clavipes</name>
    <name type="common">Golden silk orbweaver</name>
    <name type="synonym">Nephila clavipes</name>
    <dbReference type="NCBI Taxonomy" id="2585209"/>
    <lineage>
        <taxon>Eukaryota</taxon>
        <taxon>Metazoa</taxon>
        <taxon>Ecdysozoa</taxon>
        <taxon>Arthropoda</taxon>
        <taxon>Chelicerata</taxon>
        <taxon>Arachnida</taxon>
        <taxon>Araneae</taxon>
        <taxon>Araneomorphae</taxon>
        <taxon>Entelegynae</taxon>
        <taxon>Araneoidea</taxon>
        <taxon>Nephilidae</taxon>
        <taxon>Trichonephila</taxon>
    </lineage>
</organism>
<sequence>MFGVEGNMYFRLWDLVQLLRIKNVRKHFHVFSCKHVLPSHRPYPKTIHNIRLVDIKGFFSILQVENAVMRDLFLKALTHGYAHQTGMRKITDKFKKGPTLTVVDTRDAKSVFIPEWVRRFKLDVKKVRREEVKSQTPMNVF</sequence>
<name>A0A8X6RBH2_TRICX</name>
<proteinExistence type="predicted"/>
<keyword evidence="2" id="KW-1185">Reference proteome</keyword>
<accession>A0A8X6RBH2</accession>
<dbReference type="AlphaFoldDB" id="A0A8X6RBH2"/>
<gene>
    <name evidence="1" type="ORF">TNCV_461971</name>
</gene>
<comment type="caution">
    <text evidence="1">The sequence shown here is derived from an EMBL/GenBank/DDBJ whole genome shotgun (WGS) entry which is preliminary data.</text>
</comment>
<reference evidence="1" key="1">
    <citation type="submission" date="2020-08" db="EMBL/GenBank/DDBJ databases">
        <title>Multicomponent nature underlies the extraordinary mechanical properties of spider dragline silk.</title>
        <authorList>
            <person name="Kono N."/>
            <person name="Nakamura H."/>
            <person name="Mori M."/>
            <person name="Yoshida Y."/>
            <person name="Ohtoshi R."/>
            <person name="Malay A.D."/>
            <person name="Moran D.A.P."/>
            <person name="Tomita M."/>
            <person name="Numata K."/>
            <person name="Arakawa K."/>
        </authorList>
    </citation>
    <scope>NUCLEOTIDE SEQUENCE</scope>
</reference>
<dbReference type="Proteomes" id="UP000887159">
    <property type="component" value="Unassembled WGS sequence"/>
</dbReference>
<dbReference type="EMBL" id="BMAU01021011">
    <property type="protein sequence ID" value="GFX86577.1"/>
    <property type="molecule type" value="Genomic_DNA"/>
</dbReference>